<organism evidence="2 3">
    <name type="scientific">Stutzerimonas stutzeri</name>
    <name type="common">Pseudomonas stutzeri</name>
    <dbReference type="NCBI Taxonomy" id="316"/>
    <lineage>
        <taxon>Bacteria</taxon>
        <taxon>Pseudomonadati</taxon>
        <taxon>Pseudomonadota</taxon>
        <taxon>Gammaproteobacteria</taxon>
        <taxon>Pseudomonadales</taxon>
        <taxon>Pseudomonadaceae</taxon>
        <taxon>Stutzerimonas</taxon>
    </lineage>
</organism>
<dbReference type="EMBL" id="JAAMRD010000291">
    <property type="protein sequence ID" value="MBA1307727.1"/>
    <property type="molecule type" value="Genomic_DNA"/>
</dbReference>
<proteinExistence type="predicted"/>
<feature type="domain" description="PTS EIIA type-2" evidence="1">
    <location>
        <begin position="5"/>
        <end position="60"/>
    </location>
</feature>
<feature type="non-terminal residue" evidence="2">
    <location>
        <position position="60"/>
    </location>
</feature>
<evidence type="ECO:0000313" key="3">
    <source>
        <dbReference type="Proteomes" id="UP001138621"/>
    </source>
</evidence>
<sequence length="60" mass="6740">MKISELLVPEVMILDLKAKTKQAAFEEMINRLYEAGRITDKKVFLEGILARESQTTTGLG</sequence>
<name>A0AA40RXR9_STUST</name>
<dbReference type="InterPro" id="IPR016152">
    <property type="entry name" value="PTrfase/Anion_transptr"/>
</dbReference>
<gene>
    <name evidence="2" type="ORF">G7024_25630</name>
</gene>
<reference evidence="2" key="1">
    <citation type="submission" date="2020-02" db="EMBL/GenBank/DDBJ databases">
        <title>Synteny-based analysis reveals conserved mechanism for high triclosan tolerance in Pseudomonas, as well as instances of horizontal transfer.</title>
        <authorList>
            <person name="Mcfarland A.G."/>
            <person name="Bertucci H.K."/>
            <person name="Litmann E."/>
            <person name="Shen J."/>
            <person name="Huttenhower C."/>
            <person name="Hartmann E.M."/>
        </authorList>
    </citation>
    <scope>NUCLEOTIDE SEQUENCE</scope>
    <source>
        <strain evidence="2">109A1</strain>
    </source>
</reference>
<protein>
    <submittedName>
        <fullName evidence="2">PTS transporter subunit EIIA</fullName>
    </submittedName>
</protein>
<dbReference type="Proteomes" id="UP001138621">
    <property type="component" value="Unassembled WGS sequence"/>
</dbReference>
<dbReference type="AlphaFoldDB" id="A0AA40RXR9"/>
<dbReference type="InterPro" id="IPR002178">
    <property type="entry name" value="PTS_EIIA_type-2_dom"/>
</dbReference>
<dbReference type="PROSITE" id="PS51094">
    <property type="entry name" value="PTS_EIIA_TYPE_2"/>
    <property type="match status" value="1"/>
</dbReference>
<dbReference type="SUPFAM" id="SSF55804">
    <property type="entry name" value="Phoshotransferase/anion transport protein"/>
    <property type="match status" value="1"/>
</dbReference>
<dbReference type="Pfam" id="PF00359">
    <property type="entry name" value="PTS_EIIA_2"/>
    <property type="match status" value="1"/>
</dbReference>
<accession>A0AA40RXR9</accession>
<comment type="caution">
    <text evidence="2">The sequence shown here is derived from an EMBL/GenBank/DDBJ whole genome shotgun (WGS) entry which is preliminary data.</text>
</comment>
<evidence type="ECO:0000313" key="2">
    <source>
        <dbReference type="EMBL" id="MBA1307727.1"/>
    </source>
</evidence>
<dbReference type="Gene3D" id="3.40.930.10">
    <property type="entry name" value="Mannitol-specific EII, Chain A"/>
    <property type="match status" value="1"/>
</dbReference>
<evidence type="ECO:0000259" key="1">
    <source>
        <dbReference type="PROSITE" id="PS51094"/>
    </source>
</evidence>